<name>A0A427B9J3_ENSVE</name>
<organism evidence="2 3">
    <name type="scientific">Ensete ventricosum</name>
    <name type="common">Abyssinian banana</name>
    <name type="synonym">Musa ensete</name>
    <dbReference type="NCBI Taxonomy" id="4639"/>
    <lineage>
        <taxon>Eukaryota</taxon>
        <taxon>Viridiplantae</taxon>
        <taxon>Streptophyta</taxon>
        <taxon>Embryophyta</taxon>
        <taxon>Tracheophyta</taxon>
        <taxon>Spermatophyta</taxon>
        <taxon>Magnoliopsida</taxon>
        <taxon>Liliopsida</taxon>
        <taxon>Zingiberales</taxon>
        <taxon>Musaceae</taxon>
        <taxon>Ensete</taxon>
    </lineage>
</organism>
<feature type="compositionally biased region" description="Low complexity" evidence="1">
    <location>
        <begin position="161"/>
        <end position="177"/>
    </location>
</feature>
<proteinExistence type="predicted"/>
<dbReference type="EMBL" id="AMZH03000175">
    <property type="protein sequence ID" value="RRT85118.1"/>
    <property type="molecule type" value="Genomic_DNA"/>
</dbReference>
<evidence type="ECO:0000313" key="2">
    <source>
        <dbReference type="EMBL" id="RRT85118.1"/>
    </source>
</evidence>
<reference evidence="2 3" key="1">
    <citation type="journal article" date="2014" name="Agronomy (Basel)">
        <title>A Draft Genome Sequence for Ensete ventricosum, the Drought-Tolerant Tree Against Hunger.</title>
        <authorList>
            <person name="Harrison J."/>
            <person name="Moore K.A."/>
            <person name="Paszkiewicz K."/>
            <person name="Jones T."/>
            <person name="Grant M."/>
            <person name="Ambacheew D."/>
            <person name="Muzemil S."/>
            <person name="Studholme D.J."/>
        </authorList>
    </citation>
    <scope>NUCLEOTIDE SEQUENCE [LARGE SCALE GENOMIC DNA]</scope>
</reference>
<accession>A0A427B9J3</accession>
<comment type="caution">
    <text evidence="2">The sequence shown here is derived from an EMBL/GenBank/DDBJ whole genome shotgun (WGS) entry which is preliminary data.</text>
</comment>
<dbReference type="Proteomes" id="UP000287651">
    <property type="component" value="Unassembled WGS sequence"/>
</dbReference>
<evidence type="ECO:0000256" key="1">
    <source>
        <dbReference type="SAM" id="MobiDB-lite"/>
    </source>
</evidence>
<evidence type="ECO:0000313" key="3">
    <source>
        <dbReference type="Proteomes" id="UP000287651"/>
    </source>
</evidence>
<sequence length="193" mass="21292">MKGNIAQSWVNFGYQVPGSVPLAGHLYSNNSSQVMKFNRLEKCFSQRYKDFDLFLFFCVIADGKRYIPSSIWELWSCCSIWVCIPPGKLFNLNVVMILKLISREVERLTSHSFNNKMPLSQLCGDSHMGPCVLLHALGSSASADGLAAAGGYDFSSLTQGTSSHATSSPSTTNSRSLSEYDFSSLTQGMFSKR</sequence>
<gene>
    <name evidence="2" type="ORF">B296_00004619</name>
</gene>
<protein>
    <submittedName>
        <fullName evidence="2">Uncharacterized protein</fullName>
    </submittedName>
</protein>
<dbReference type="AlphaFoldDB" id="A0A427B9J3"/>
<feature type="region of interest" description="Disordered" evidence="1">
    <location>
        <begin position="159"/>
        <end position="178"/>
    </location>
</feature>